<dbReference type="PANTHER" id="PTHR43327">
    <property type="entry name" value="STOMATIN-LIKE PROTEIN 2, MITOCHONDRIAL"/>
    <property type="match status" value="1"/>
</dbReference>
<feature type="region of interest" description="Disordered" evidence="6">
    <location>
        <begin position="287"/>
        <end position="428"/>
    </location>
</feature>
<gene>
    <name evidence="9" type="ORF">PU560_04470</name>
</gene>
<comment type="caution">
    <text evidence="9">The sequence shown here is derived from an EMBL/GenBank/DDBJ whole genome shotgun (WGS) entry which is preliminary data.</text>
</comment>
<evidence type="ECO:0000256" key="4">
    <source>
        <dbReference type="ARBA" id="ARBA00022989"/>
    </source>
</evidence>
<dbReference type="InterPro" id="IPR050710">
    <property type="entry name" value="Band7/mec-2_domain"/>
</dbReference>
<protein>
    <submittedName>
        <fullName evidence="9">SPFH/Band 7/PHB domain protein</fullName>
    </submittedName>
</protein>
<keyword evidence="10" id="KW-1185">Reference proteome</keyword>
<feature type="transmembrane region" description="Helical" evidence="7">
    <location>
        <begin position="6"/>
        <end position="25"/>
    </location>
</feature>
<reference evidence="9" key="1">
    <citation type="submission" date="2023-02" db="EMBL/GenBank/DDBJ databases">
        <title>Georgenia sp.10Sc9-8, isolated from a soil sample collected from the Taklamakan desert.</title>
        <authorList>
            <person name="Liu S."/>
        </authorList>
    </citation>
    <scope>NUCLEOTIDE SEQUENCE</scope>
    <source>
        <strain evidence="9">10Sc9-8</strain>
    </source>
</reference>
<evidence type="ECO:0000313" key="10">
    <source>
        <dbReference type="Proteomes" id="UP001165561"/>
    </source>
</evidence>
<dbReference type="PRINTS" id="PR00721">
    <property type="entry name" value="STOMATIN"/>
</dbReference>
<dbReference type="Gene3D" id="3.30.479.30">
    <property type="entry name" value="Band 7 domain"/>
    <property type="match status" value="1"/>
</dbReference>
<feature type="domain" description="Band 7" evidence="8">
    <location>
        <begin position="26"/>
        <end position="184"/>
    </location>
</feature>
<evidence type="ECO:0000259" key="8">
    <source>
        <dbReference type="SMART" id="SM00244"/>
    </source>
</evidence>
<comment type="subcellular location">
    <subcellularLocation>
        <location evidence="1">Membrane</location>
        <topology evidence="1">Single-pass membrane protein</topology>
    </subcellularLocation>
</comment>
<dbReference type="SMART" id="SM00244">
    <property type="entry name" value="PHB"/>
    <property type="match status" value="1"/>
</dbReference>
<name>A0ABT5TUT9_9MICO</name>
<feature type="compositionally biased region" description="Low complexity" evidence="6">
    <location>
        <begin position="350"/>
        <end position="359"/>
    </location>
</feature>
<evidence type="ECO:0000256" key="7">
    <source>
        <dbReference type="SAM" id="Phobius"/>
    </source>
</evidence>
<feature type="compositionally biased region" description="Gly residues" evidence="6">
    <location>
        <begin position="289"/>
        <end position="300"/>
    </location>
</feature>
<proteinExistence type="inferred from homology"/>
<dbReference type="PROSITE" id="PS01270">
    <property type="entry name" value="BAND_7"/>
    <property type="match status" value="1"/>
</dbReference>
<dbReference type="Proteomes" id="UP001165561">
    <property type="component" value="Unassembled WGS sequence"/>
</dbReference>
<evidence type="ECO:0000256" key="2">
    <source>
        <dbReference type="ARBA" id="ARBA00008164"/>
    </source>
</evidence>
<dbReference type="PANTHER" id="PTHR43327:SF10">
    <property type="entry name" value="STOMATIN-LIKE PROTEIN 2, MITOCHONDRIAL"/>
    <property type="match status" value="1"/>
</dbReference>
<dbReference type="SUPFAM" id="SSF117892">
    <property type="entry name" value="Band 7/SPFH domain"/>
    <property type="match status" value="1"/>
</dbReference>
<feature type="compositionally biased region" description="Basic and acidic residues" evidence="6">
    <location>
        <begin position="339"/>
        <end position="349"/>
    </location>
</feature>
<sequence length="428" mass="45816">MTDPGSIVLTIVLVLLAVFVIASIAKSVRIVPQAVALIVERLGKFQGELYAGLHFLIPFVDRVRAAVDLREQVVSFPPQPVITSDNLVVSIDTVIYFQVTDPKSATYEIANYIAGIEQLTVTTLRNVIGSMDLEQTLTSRDQINGQLRGVLDEATTRWGIRVNRVELKAIDPPASVQGAMEQQMRAERDRRAAILTAEGVKQSAILTAEGEKQSQILRAEGEAQSSILEAQGQSRAILQVFDAIHRGKPDSKLLAYQYLQMLPQLANSSSSKFFVIPTEFTAALDGISKGFGGPPRGGGGSDDDDGGGESPEVDFGPYGGELASGLRDTALQDPSEALAEARNEAERATSEATTAGERSGSPFSRSAERGQRPSEDQDVAEAGRRARREARQKAEELSAQDDDTSRFAPPPAQGPESAGGGSRPADQG</sequence>
<dbReference type="InterPro" id="IPR018080">
    <property type="entry name" value="Band_7/stomatin-like_CS"/>
</dbReference>
<evidence type="ECO:0000256" key="1">
    <source>
        <dbReference type="ARBA" id="ARBA00004167"/>
    </source>
</evidence>
<feature type="compositionally biased region" description="Basic and acidic residues" evidence="6">
    <location>
        <begin position="366"/>
        <end position="396"/>
    </location>
</feature>
<organism evidence="9 10">
    <name type="scientific">Georgenia halotolerans</name>
    <dbReference type="NCBI Taxonomy" id="3028317"/>
    <lineage>
        <taxon>Bacteria</taxon>
        <taxon>Bacillati</taxon>
        <taxon>Actinomycetota</taxon>
        <taxon>Actinomycetes</taxon>
        <taxon>Micrococcales</taxon>
        <taxon>Bogoriellaceae</taxon>
        <taxon>Georgenia</taxon>
    </lineage>
</organism>
<dbReference type="InterPro" id="IPR036013">
    <property type="entry name" value="Band_7/SPFH_dom_sf"/>
</dbReference>
<dbReference type="EMBL" id="JARACI010000629">
    <property type="protein sequence ID" value="MDD9205722.1"/>
    <property type="molecule type" value="Genomic_DNA"/>
</dbReference>
<evidence type="ECO:0000256" key="5">
    <source>
        <dbReference type="ARBA" id="ARBA00023136"/>
    </source>
</evidence>
<keyword evidence="5 7" id="KW-0472">Membrane</keyword>
<dbReference type="InterPro" id="IPR001107">
    <property type="entry name" value="Band_7"/>
</dbReference>
<comment type="similarity">
    <text evidence="2">Belongs to the band 7/mec-2 family.</text>
</comment>
<dbReference type="InterPro" id="IPR001972">
    <property type="entry name" value="Stomatin_HflK_fam"/>
</dbReference>
<dbReference type="CDD" id="cd08829">
    <property type="entry name" value="SPFH_paraslipin"/>
    <property type="match status" value="1"/>
</dbReference>
<keyword evidence="4 7" id="KW-1133">Transmembrane helix</keyword>
<keyword evidence="3 7" id="KW-0812">Transmembrane</keyword>
<dbReference type="Pfam" id="PF01145">
    <property type="entry name" value="Band_7"/>
    <property type="match status" value="1"/>
</dbReference>
<evidence type="ECO:0000256" key="3">
    <source>
        <dbReference type="ARBA" id="ARBA00022692"/>
    </source>
</evidence>
<accession>A0ABT5TUT9</accession>
<evidence type="ECO:0000256" key="6">
    <source>
        <dbReference type="SAM" id="MobiDB-lite"/>
    </source>
</evidence>
<evidence type="ECO:0000313" key="9">
    <source>
        <dbReference type="EMBL" id="MDD9205722.1"/>
    </source>
</evidence>